<dbReference type="EMBL" id="JBHTCF010000003">
    <property type="protein sequence ID" value="MFC7304366.1"/>
    <property type="molecule type" value="Genomic_DNA"/>
</dbReference>
<sequence>MAEERLRLTPHFAAVGVLAIEAEGVIDAATAPLVCEPLLSLSNTGLRHFVIDLRKVREIDGPGLRQLTEARSRIRARGGSLALTGGAMVPGALAAQGISRKGFVYATVAEAAEAVAPVAPS</sequence>
<accession>A0ABW2JG31</accession>
<feature type="domain" description="STAS" evidence="1">
    <location>
        <begin position="16"/>
        <end position="85"/>
    </location>
</feature>
<dbReference type="CDD" id="cd07043">
    <property type="entry name" value="STAS_anti-anti-sigma_factors"/>
    <property type="match status" value="1"/>
</dbReference>
<evidence type="ECO:0000259" key="1">
    <source>
        <dbReference type="PROSITE" id="PS50801"/>
    </source>
</evidence>
<evidence type="ECO:0000313" key="3">
    <source>
        <dbReference type="Proteomes" id="UP001596523"/>
    </source>
</evidence>
<evidence type="ECO:0000313" key="2">
    <source>
        <dbReference type="EMBL" id="MFC7304366.1"/>
    </source>
</evidence>
<dbReference type="Pfam" id="PF01740">
    <property type="entry name" value="STAS"/>
    <property type="match status" value="1"/>
</dbReference>
<proteinExistence type="predicted"/>
<dbReference type="PROSITE" id="PS50801">
    <property type="entry name" value="STAS"/>
    <property type="match status" value="1"/>
</dbReference>
<gene>
    <name evidence="2" type="ORF">ACFQVC_09110</name>
</gene>
<dbReference type="RefSeq" id="WP_381828726.1">
    <property type="nucleotide sequence ID" value="NZ_JBHTCF010000003.1"/>
</dbReference>
<comment type="caution">
    <text evidence="2">The sequence shown here is derived from an EMBL/GenBank/DDBJ whole genome shotgun (WGS) entry which is preliminary data.</text>
</comment>
<protein>
    <submittedName>
        <fullName evidence="2">STAS domain-containing protein</fullName>
    </submittedName>
</protein>
<dbReference type="InterPro" id="IPR002645">
    <property type="entry name" value="STAS_dom"/>
</dbReference>
<reference evidence="3" key="1">
    <citation type="journal article" date="2019" name="Int. J. Syst. Evol. Microbiol.">
        <title>The Global Catalogue of Microorganisms (GCM) 10K type strain sequencing project: providing services to taxonomists for standard genome sequencing and annotation.</title>
        <authorList>
            <consortium name="The Broad Institute Genomics Platform"/>
            <consortium name="The Broad Institute Genome Sequencing Center for Infectious Disease"/>
            <person name="Wu L."/>
            <person name="Ma J."/>
        </authorList>
    </citation>
    <scope>NUCLEOTIDE SEQUENCE [LARGE SCALE GENOMIC DNA]</scope>
    <source>
        <strain evidence="3">SYNS20</strain>
    </source>
</reference>
<name>A0ABW2JG31_9ACTN</name>
<keyword evidence="3" id="KW-1185">Reference proteome</keyword>
<dbReference type="InterPro" id="IPR036513">
    <property type="entry name" value="STAS_dom_sf"/>
</dbReference>
<dbReference type="Proteomes" id="UP001596523">
    <property type="component" value="Unassembled WGS sequence"/>
</dbReference>
<organism evidence="2 3">
    <name type="scientific">Streptomyces monticola</name>
    <dbReference type="NCBI Taxonomy" id="2666263"/>
    <lineage>
        <taxon>Bacteria</taxon>
        <taxon>Bacillati</taxon>
        <taxon>Actinomycetota</taxon>
        <taxon>Actinomycetes</taxon>
        <taxon>Kitasatosporales</taxon>
        <taxon>Streptomycetaceae</taxon>
        <taxon>Streptomyces</taxon>
    </lineage>
</organism>
<dbReference type="Gene3D" id="3.30.750.24">
    <property type="entry name" value="STAS domain"/>
    <property type="match status" value="1"/>
</dbReference>
<dbReference type="SUPFAM" id="SSF52091">
    <property type="entry name" value="SpoIIaa-like"/>
    <property type="match status" value="1"/>
</dbReference>